<protein>
    <submittedName>
        <fullName evidence="2">Uncharacterized protein</fullName>
    </submittedName>
</protein>
<evidence type="ECO:0000256" key="1">
    <source>
        <dbReference type="SAM" id="MobiDB-lite"/>
    </source>
</evidence>
<evidence type="ECO:0000313" key="3">
    <source>
        <dbReference type="Proteomes" id="UP000028058"/>
    </source>
</evidence>
<dbReference type="EMBL" id="JNAD02000001">
    <property type="protein sequence ID" value="RKM98733.1"/>
    <property type="molecule type" value="Genomic_DNA"/>
</dbReference>
<evidence type="ECO:0000313" key="2">
    <source>
        <dbReference type="EMBL" id="RKM98733.1"/>
    </source>
</evidence>
<organism evidence="2 3">
    <name type="scientific">Streptomyces xinghaiensis</name>
    <dbReference type="NCBI Taxonomy" id="1038928"/>
    <lineage>
        <taxon>Bacteria</taxon>
        <taxon>Bacillati</taxon>
        <taxon>Actinomycetota</taxon>
        <taxon>Actinomycetes</taxon>
        <taxon>Kitasatosporales</taxon>
        <taxon>Streptomycetaceae</taxon>
        <taxon>Streptomyces</taxon>
    </lineage>
</organism>
<dbReference type="OrthoDB" id="4314145at2"/>
<sequence>MATATANPPIYQLLVEEHGDVLAATRDAARETQRAASAALDWSDLRLDRHTVEHGRAEHGQRTERPGDGARESAPGRRTQESGPESEREPRAAAGDGIPQAGAGDGWFDRSEQPGEQEPAGH</sequence>
<dbReference type="AlphaFoldDB" id="A0A3R7IC33"/>
<proteinExistence type="predicted"/>
<dbReference type="Proteomes" id="UP000028058">
    <property type="component" value="Unassembled WGS sequence"/>
</dbReference>
<reference evidence="2 3" key="1">
    <citation type="journal article" date="2014" name="Genome Announc.">
        <title>Draft Genome Sequence of Streptomyces fradiae ATCC 19609, a Strain Highly Sensitive to Antibiotics.</title>
        <authorList>
            <person name="Bekker O.B."/>
            <person name="Klimina K.M."/>
            <person name="Vatlin A.A."/>
            <person name="Zakharevich N.V."/>
            <person name="Kasianov A.S."/>
            <person name="Danilenko V.N."/>
        </authorList>
    </citation>
    <scope>NUCLEOTIDE SEQUENCE [LARGE SCALE GENOMIC DNA]</scope>
    <source>
        <strain evidence="2 3">ATCC 19609</strain>
    </source>
</reference>
<accession>A0A3R7IC33</accession>
<feature type="compositionally biased region" description="Basic and acidic residues" evidence="1">
    <location>
        <begin position="51"/>
        <end position="91"/>
    </location>
</feature>
<comment type="caution">
    <text evidence="2">The sequence shown here is derived from an EMBL/GenBank/DDBJ whole genome shotgun (WGS) entry which is preliminary data.</text>
</comment>
<name>A0A3R7IC33_9ACTN</name>
<feature type="compositionally biased region" description="Basic and acidic residues" evidence="1">
    <location>
        <begin position="107"/>
        <end position="122"/>
    </location>
</feature>
<dbReference type="RefSeq" id="WP_043459960.1">
    <property type="nucleotide sequence ID" value="NZ_CP134822.1"/>
</dbReference>
<gene>
    <name evidence="2" type="ORF">SFRA_000160</name>
</gene>
<feature type="region of interest" description="Disordered" evidence="1">
    <location>
        <begin position="51"/>
        <end position="122"/>
    </location>
</feature>
<keyword evidence="3" id="KW-1185">Reference proteome</keyword>